<dbReference type="OrthoDB" id="5377009at2759"/>
<evidence type="ECO:0000313" key="5">
    <source>
        <dbReference type="RefSeq" id="XP_033578093.1"/>
    </source>
</evidence>
<evidence type="ECO:0000313" key="3">
    <source>
        <dbReference type="EMBL" id="KAF2811129.1"/>
    </source>
</evidence>
<proteinExistence type="predicted"/>
<reference evidence="5" key="2">
    <citation type="submission" date="2020-04" db="EMBL/GenBank/DDBJ databases">
        <authorList>
            <consortium name="NCBI Genome Project"/>
        </authorList>
    </citation>
    <scope>NUCLEOTIDE SEQUENCE</scope>
    <source>
        <strain evidence="5">CBS 304.34</strain>
    </source>
</reference>
<feature type="compositionally biased region" description="Acidic residues" evidence="2">
    <location>
        <begin position="176"/>
        <end position="199"/>
    </location>
</feature>
<feature type="region of interest" description="Disordered" evidence="2">
    <location>
        <begin position="1"/>
        <end position="101"/>
    </location>
</feature>
<reference evidence="3 5" key="1">
    <citation type="journal article" date="2020" name="Stud. Mycol.">
        <title>101 Dothideomycetes genomes: a test case for predicting lifestyles and emergence of pathogens.</title>
        <authorList>
            <person name="Haridas S."/>
            <person name="Albert R."/>
            <person name="Binder M."/>
            <person name="Bloem J."/>
            <person name="Labutti K."/>
            <person name="Salamov A."/>
            <person name="Andreopoulos B."/>
            <person name="Baker S."/>
            <person name="Barry K."/>
            <person name="Bills G."/>
            <person name="Bluhm B."/>
            <person name="Cannon C."/>
            <person name="Castanera R."/>
            <person name="Culley D."/>
            <person name="Daum C."/>
            <person name="Ezra D."/>
            <person name="Gonzalez J."/>
            <person name="Henrissat B."/>
            <person name="Kuo A."/>
            <person name="Liang C."/>
            <person name="Lipzen A."/>
            <person name="Lutzoni F."/>
            <person name="Magnuson J."/>
            <person name="Mondo S."/>
            <person name="Nolan M."/>
            <person name="Ohm R."/>
            <person name="Pangilinan J."/>
            <person name="Park H.-J."/>
            <person name="Ramirez L."/>
            <person name="Alfaro M."/>
            <person name="Sun H."/>
            <person name="Tritt A."/>
            <person name="Yoshinaga Y."/>
            <person name="Zwiers L.-H."/>
            <person name="Turgeon B."/>
            <person name="Goodwin S."/>
            <person name="Spatafora J."/>
            <person name="Crous P."/>
            <person name="Grigoriev I."/>
        </authorList>
    </citation>
    <scope>NUCLEOTIDE SEQUENCE</scope>
    <source>
        <strain evidence="3 5">CBS 304.34</strain>
    </source>
</reference>
<dbReference type="AlphaFoldDB" id="A0A6A6YRH6"/>
<evidence type="ECO:0000313" key="4">
    <source>
        <dbReference type="Proteomes" id="UP000504636"/>
    </source>
</evidence>
<feature type="compositionally biased region" description="Low complexity" evidence="2">
    <location>
        <begin position="44"/>
        <end position="57"/>
    </location>
</feature>
<accession>A0A6A6YRH6</accession>
<keyword evidence="1" id="KW-0175">Coiled coil</keyword>
<feature type="compositionally biased region" description="Polar residues" evidence="2">
    <location>
        <begin position="447"/>
        <end position="458"/>
    </location>
</feature>
<evidence type="ECO:0000256" key="1">
    <source>
        <dbReference type="SAM" id="Coils"/>
    </source>
</evidence>
<reference evidence="5" key="3">
    <citation type="submission" date="2025-04" db="UniProtKB">
        <authorList>
            <consortium name="RefSeq"/>
        </authorList>
    </citation>
    <scope>IDENTIFICATION</scope>
    <source>
        <strain evidence="5">CBS 304.34</strain>
    </source>
</reference>
<dbReference type="Proteomes" id="UP000504636">
    <property type="component" value="Unplaced"/>
</dbReference>
<feature type="region of interest" description="Disordered" evidence="2">
    <location>
        <begin position="443"/>
        <end position="476"/>
    </location>
</feature>
<feature type="coiled-coil region" evidence="1">
    <location>
        <begin position="319"/>
        <end position="381"/>
    </location>
</feature>
<gene>
    <name evidence="3 5" type="ORF">BDZ99DRAFT_296282</name>
</gene>
<protein>
    <submittedName>
        <fullName evidence="3 5">Uncharacterized protein</fullName>
    </submittedName>
</protein>
<evidence type="ECO:0000256" key="2">
    <source>
        <dbReference type="SAM" id="MobiDB-lite"/>
    </source>
</evidence>
<name>A0A6A6YRH6_9PEZI</name>
<keyword evidence="4" id="KW-1185">Reference proteome</keyword>
<feature type="region of interest" description="Disordered" evidence="2">
    <location>
        <begin position="109"/>
        <end position="128"/>
    </location>
</feature>
<dbReference type="EMBL" id="MU003699">
    <property type="protein sequence ID" value="KAF2811129.1"/>
    <property type="molecule type" value="Genomic_DNA"/>
</dbReference>
<feature type="region of interest" description="Disordered" evidence="2">
    <location>
        <begin position="221"/>
        <end position="243"/>
    </location>
</feature>
<feature type="region of interest" description="Disordered" evidence="2">
    <location>
        <begin position="167"/>
        <end position="199"/>
    </location>
</feature>
<sequence>MSAQTLPHRTSRHPLPPQPSHATLCSLRGGDSNRAHPLRQNPPSIAASFDDAAFDDIPLAPPPSALTSRPTHYDHDQPSPLDTYSPIDRRHQRSLTDTFFDNCKPLVSRATSSLQQQPKPPLHSPTKSLASFIPSRATLESAGQAKPRVAKVFSDWFSGSSAPVALGVASRPQEPEYSEDEEQQDSEDSEDEREGEGEELDQEYAMANNIFTRAPIFNRTTTSKSSVSTTHSTPTPVSTPSKFSWLLSSSKADTTPSKSAPKNYHNPSDELLSLDIAHTLFPHGPVDPLAPSSFHDLLSAAENLCTRYQSSYRALSSALSDARAEQSAQDDELDEAETRARHLKMQLDDMAARAVEQDQKMQMLYDELRVEKERRKEEEEARMRSLAMVRGPDCAHGPHCVAYTGIQEDRDATPRKHKRVSGTGSCVSDSGFESECDSVFSRRNGAMSPTDTLPSSAASEADFDERERKPMGPPQLMQRRSTYDRVLGELPLHQRAPGTPKTVEIKSWGCANCEGGTQSSVWGRLAREREQNSMLKRRVHELEAGVEDSLDLIFMSR</sequence>
<dbReference type="GeneID" id="54455029"/>
<organism evidence="3">
    <name type="scientific">Mytilinidion resinicola</name>
    <dbReference type="NCBI Taxonomy" id="574789"/>
    <lineage>
        <taxon>Eukaryota</taxon>
        <taxon>Fungi</taxon>
        <taxon>Dikarya</taxon>
        <taxon>Ascomycota</taxon>
        <taxon>Pezizomycotina</taxon>
        <taxon>Dothideomycetes</taxon>
        <taxon>Pleosporomycetidae</taxon>
        <taxon>Mytilinidiales</taxon>
        <taxon>Mytilinidiaceae</taxon>
        <taxon>Mytilinidion</taxon>
    </lineage>
</organism>
<dbReference type="RefSeq" id="XP_033578093.1">
    <property type="nucleotide sequence ID" value="XM_033714136.1"/>
</dbReference>